<keyword evidence="1" id="KW-1133">Transmembrane helix</keyword>
<keyword evidence="3" id="KW-1185">Reference proteome</keyword>
<dbReference type="EMBL" id="LLXE01000089">
    <property type="protein sequence ID" value="KUM62865.1"/>
    <property type="molecule type" value="Genomic_DNA"/>
</dbReference>
<organism evidence="2 3">
    <name type="scientific">Penicillium freii</name>
    <dbReference type="NCBI Taxonomy" id="48697"/>
    <lineage>
        <taxon>Eukaryota</taxon>
        <taxon>Fungi</taxon>
        <taxon>Dikarya</taxon>
        <taxon>Ascomycota</taxon>
        <taxon>Pezizomycotina</taxon>
        <taxon>Eurotiomycetes</taxon>
        <taxon>Eurotiomycetidae</taxon>
        <taxon>Eurotiales</taxon>
        <taxon>Aspergillaceae</taxon>
        <taxon>Penicillium</taxon>
    </lineage>
</organism>
<reference evidence="2 3" key="1">
    <citation type="submission" date="2015-10" db="EMBL/GenBank/DDBJ databases">
        <title>Genome sequencing of Penicillium freii.</title>
        <authorList>
            <person name="Nguyen H.D."/>
            <person name="Visagie C.M."/>
            <person name="Seifert K.A."/>
        </authorList>
    </citation>
    <scope>NUCLEOTIDE SEQUENCE [LARGE SCALE GENOMIC DNA]</scope>
    <source>
        <strain evidence="2 3">DAOM 242723</strain>
    </source>
</reference>
<keyword evidence="1" id="KW-0472">Membrane</keyword>
<feature type="transmembrane region" description="Helical" evidence="1">
    <location>
        <begin position="6"/>
        <end position="23"/>
    </location>
</feature>
<evidence type="ECO:0000313" key="3">
    <source>
        <dbReference type="Proteomes" id="UP000055045"/>
    </source>
</evidence>
<proteinExistence type="predicted"/>
<dbReference type="AlphaFoldDB" id="A0A101MLQ5"/>
<comment type="caution">
    <text evidence="2">The sequence shown here is derived from an EMBL/GenBank/DDBJ whole genome shotgun (WGS) entry which is preliminary data.</text>
</comment>
<dbReference type="Proteomes" id="UP000055045">
    <property type="component" value="Unassembled WGS sequence"/>
</dbReference>
<name>A0A101MLQ5_PENFR</name>
<evidence type="ECO:0000256" key="1">
    <source>
        <dbReference type="SAM" id="Phobius"/>
    </source>
</evidence>
<evidence type="ECO:0000313" key="2">
    <source>
        <dbReference type="EMBL" id="KUM62865.1"/>
    </source>
</evidence>
<protein>
    <submittedName>
        <fullName evidence="2">Uncharacterized protein</fullName>
    </submittedName>
</protein>
<accession>A0A101MLQ5</accession>
<keyword evidence="1" id="KW-0812">Transmembrane</keyword>
<gene>
    <name evidence="2" type="ORF">ACN42_g4231</name>
</gene>
<sequence>MRPYVFWMLFWVLFWMLFLDALFRKVAPLRSAMTYSSAHHQVLQKRRYELKISFLSSDFVVLILRSEEGQWIIIHVQVLSFPLEILEAHASFLKQTLWTELPAPSGSSRKLKTPLMTM</sequence>